<evidence type="ECO:0000256" key="3">
    <source>
        <dbReference type="ARBA" id="ARBA00023004"/>
    </source>
</evidence>
<keyword evidence="5" id="KW-0732">Signal</keyword>
<dbReference type="STRING" id="693986.MOC_1259"/>
<evidence type="ECO:0000259" key="6">
    <source>
        <dbReference type="PROSITE" id="PS51007"/>
    </source>
</evidence>
<dbReference type="GO" id="GO:0020037">
    <property type="term" value="F:heme binding"/>
    <property type="evidence" value="ECO:0007669"/>
    <property type="project" value="InterPro"/>
</dbReference>
<proteinExistence type="predicted"/>
<dbReference type="InterPro" id="IPR009056">
    <property type="entry name" value="Cyt_c-like_dom"/>
</dbReference>
<dbReference type="InterPro" id="IPR036909">
    <property type="entry name" value="Cyt_c-like_dom_sf"/>
</dbReference>
<keyword evidence="3 4" id="KW-0408">Iron</keyword>
<dbReference type="PANTHER" id="PTHR40394:SF2">
    <property type="entry name" value="QUINOL:CYTOCHROME C OXIDOREDUCTASE MEMBRANE PROTEIN"/>
    <property type="match status" value="1"/>
</dbReference>
<keyword evidence="1 4" id="KW-0349">Heme</keyword>
<dbReference type="Pfam" id="PF13442">
    <property type="entry name" value="Cytochrome_CBB3"/>
    <property type="match status" value="1"/>
</dbReference>
<dbReference type="RefSeq" id="WP_043756131.1">
    <property type="nucleotide sequence ID" value="NZ_CP003811.1"/>
</dbReference>
<dbReference type="KEGG" id="mor:MOC_1259"/>
<gene>
    <name evidence="7" type="ORF">MOC_1259</name>
</gene>
<evidence type="ECO:0000256" key="2">
    <source>
        <dbReference type="ARBA" id="ARBA00022723"/>
    </source>
</evidence>
<dbReference type="eggNOG" id="COG2010">
    <property type="taxonomic scope" value="Bacteria"/>
</dbReference>
<protein>
    <submittedName>
        <fullName evidence="7">Cytochrome c family protein</fullName>
    </submittedName>
</protein>
<evidence type="ECO:0000256" key="1">
    <source>
        <dbReference type="ARBA" id="ARBA00022617"/>
    </source>
</evidence>
<evidence type="ECO:0000256" key="5">
    <source>
        <dbReference type="SAM" id="SignalP"/>
    </source>
</evidence>
<accession>A0A089Q355</accession>
<name>A0A089Q355_9HYPH</name>
<organism evidence="7 8">
    <name type="scientific">Methylobacterium oryzae CBMB20</name>
    <dbReference type="NCBI Taxonomy" id="693986"/>
    <lineage>
        <taxon>Bacteria</taxon>
        <taxon>Pseudomonadati</taxon>
        <taxon>Pseudomonadota</taxon>
        <taxon>Alphaproteobacteria</taxon>
        <taxon>Hyphomicrobiales</taxon>
        <taxon>Methylobacteriaceae</taxon>
        <taxon>Methylobacterium</taxon>
    </lineage>
</organism>
<dbReference type="PANTHER" id="PTHR40394">
    <property type="entry name" value="LIPOPROTEIN-RELATED"/>
    <property type="match status" value="1"/>
</dbReference>
<dbReference type="HOGENOM" id="CLU_088548_1_0_5"/>
<evidence type="ECO:0000313" key="8">
    <source>
        <dbReference type="Proteomes" id="UP000029492"/>
    </source>
</evidence>
<feature type="signal peptide" evidence="5">
    <location>
        <begin position="1"/>
        <end position="23"/>
    </location>
</feature>
<reference evidence="7 8" key="1">
    <citation type="journal article" date="2014" name="PLoS ONE">
        <title>Genome Information of Methylobacterium oryzae, a Plant-Probiotic Methylotroph in the Phyllosphere.</title>
        <authorList>
            <person name="Kwak M.J."/>
            <person name="Jeong H."/>
            <person name="Madhaiyan M."/>
            <person name="Lee Y."/>
            <person name="Sa T.M."/>
            <person name="Oh T.K."/>
            <person name="Kim J.F."/>
        </authorList>
    </citation>
    <scope>NUCLEOTIDE SEQUENCE [LARGE SCALE GENOMIC DNA]</scope>
    <source>
        <strain evidence="7 8">CBMB20</strain>
    </source>
</reference>
<keyword evidence="8" id="KW-1185">Reference proteome</keyword>
<dbReference type="GO" id="GO:0009055">
    <property type="term" value="F:electron transfer activity"/>
    <property type="evidence" value="ECO:0007669"/>
    <property type="project" value="InterPro"/>
</dbReference>
<feature type="domain" description="Cytochrome c" evidence="6">
    <location>
        <begin position="74"/>
        <end position="159"/>
    </location>
</feature>
<dbReference type="GO" id="GO:0046872">
    <property type="term" value="F:metal ion binding"/>
    <property type="evidence" value="ECO:0007669"/>
    <property type="project" value="UniProtKB-KW"/>
</dbReference>
<feature type="chain" id="PRO_5001848967" evidence="5">
    <location>
        <begin position="24"/>
        <end position="181"/>
    </location>
</feature>
<dbReference type="Proteomes" id="UP000029492">
    <property type="component" value="Chromosome"/>
</dbReference>
<dbReference type="Gene3D" id="1.10.760.10">
    <property type="entry name" value="Cytochrome c-like domain"/>
    <property type="match status" value="1"/>
</dbReference>
<evidence type="ECO:0000313" key="7">
    <source>
        <dbReference type="EMBL" id="AIQ89014.1"/>
    </source>
</evidence>
<dbReference type="EMBL" id="CP003811">
    <property type="protein sequence ID" value="AIQ89014.1"/>
    <property type="molecule type" value="Genomic_DNA"/>
</dbReference>
<sequence>MRRAALRTVPLALLALAPLGACGEADMADQARAKTWDKNPFFPREITMRQPVAGTVPRIDPARTAPQPQTISRALLDQGRERYGVFCTPCHGQDGRGAGMIVARGFPSPGNLTAEPVRMASAAELYDAISNGRKSMFGMAQMIPSADRWAIIAYLRALQLSQDTPVASLPPEDRTRLEATP</sequence>
<evidence type="ECO:0000256" key="4">
    <source>
        <dbReference type="PROSITE-ProRule" id="PRU00433"/>
    </source>
</evidence>
<dbReference type="AlphaFoldDB" id="A0A089Q355"/>
<keyword evidence="2 4" id="KW-0479">Metal-binding</keyword>
<dbReference type="SUPFAM" id="SSF46626">
    <property type="entry name" value="Cytochrome c"/>
    <property type="match status" value="1"/>
</dbReference>
<dbReference type="PROSITE" id="PS51007">
    <property type="entry name" value="CYTC"/>
    <property type="match status" value="1"/>
</dbReference>